<feature type="region of interest" description="Disordered" evidence="3">
    <location>
        <begin position="39"/>
        <end position="96"/>
    </location>
</feature>
<evidence type="ECO:0000259" key="5">
    <source>
        <dbReference type="Pfam" id="PF00149"/>
    </source>
</evidence>
<dbReference type="EMBL" id="HBJA01092310">
    <property type="protein sequence ID" value="CAE0820903.1"/>
    <property type="molecule type" value="Transcribed_RNA"/>
</dbReference>
<dbReference type="PANTHER" id="PTHR10161:SF14">
    <property type="entry name" value="TARTRATE-RESISTANT ACID PHOSPHATASE TYPE 5"/>
    <property type="match status" value="1"/>
</dbReference>
<feature type="transmembrane region" description="Helical" evidence="4">
    <location>
        <begin position="12"/>
        <end position="30"/>
    </location>
</feature>
<sequence>MQGTRRKGQSKLWRVVMAVVLGLSLCLLQFRSLHQRRRHDLSSADSKRRQPMPPVQAQPSSSSQRSGQPQSPQDALPRPNPAPKSAPVPPPDGASSATVAPGALVFLTVGDWGMRLPSAKAVAKQMGLWAELHGAAFVVSVGDNFYPYGVKDVHDRQFETTFERMYSAKALQIPWYLVLGNHDYAFNGRKGNTTAQLLYSKVSPRWHMPDRHYVTDPMAVGDGAHLQLFTLDFYEHYSLTKGTPSQVEWLDAALAGSSARWKLLITHKPLYSSGDKHGSSKDLQAQLVPLMQKHSVQAVWSGDDHHLEVLEAHGLTFFISGGGGGQSVRKLRRHVKESKFALPVYGFTMHSVNSTHLESWVVEKNGTVLYHHVIAS</sequence>
<dbReference type="SUPFAM" id="SSF56300">
    <property type="entry name" value="Metallo-dependent phosphatases"/>
    <property type="match status" value="1"/>
</dbReference>
<dbReference type="EMBL" id="HBJA01092311">
    <property type="protein sequence ID" value="CAE0820904.1"/>
    <property type="molecule type" value="Transcribed_RNA"/>
</dbReference>
<evidence type="ECO:0000313" key="6">
    <source>
        <dbReference type="EMBL" id="CAE0820903.1"/>
    </source>
</evidence>
<keyword evidence="4" id="KW-0812">Transmembrane</keyword>
<dbReference type="InterPro" id="IPR029052">
    <property type="entry name" value="Metallo-depent_PP-like"/>
</dbReference>
<accession>A0A6T2CNY8</accession>
<reference evidence="7" key="1">
    <citation type="submission" date="2021-01" db="EMBL/GenBank/DDBJ databases">
        <authorList>
            <person name="Corre E."/>
            <person name="Pelletier E."/>
            <person name="Niang G."/>
            <person name="Scheremetjew M."/>
            <person name="Finn R."/>
            <person name="Kale V."/>
            <person name="Holt S."/>
            <person name="Cochrane G."/>
            <person name="Meng A."/>
            <person name="Brown T."/>
            <person name="Cohen L."/>
        </authorList>
    </citation>
    <scope>NUCLEOTIDE SEQUENCE</scope>
    <source>
        <strain evidence="7">CCMP1594</strain>
    </source>
</reference>
<keyword evidence="1" id="KW-0732">Signal</keyword>
<keyword evidence="2" id="KW-0378">Hydrolase</keyword>
<dbReference type="InterPro" id="IPR051558">
    <property type="entry name" value="Metallophosphoesterase_PAP"/>
</dbReference>
<dbReference type="InterPro" id="IPR004843">
    <property type="entry name" value="Calcineurin-like_PHP"/>
</dbReference>
<evidence type="ECO:0000256" key="2">
    <source>
        <dbReference type="ARBA" id="ARBA00022801"/>
    </source>
</evidence>
<feature type="compositionally biased region" description="Low complexity" evidence="3">
    <location>
        <begin position="57"/>
        <end position="73"/>
    </location>
</feature>
<dbReference type="GO" id="GO:0016787">
    <property type="term" value="F:hydrolase activity"/>
    <property type="evidence" value="ECO:0007669"/>
    <property type="project" value="UniProtKB-KW"/>
</dbReference>
<dbReference type="Gene3D" id="3.60.21.10">
    <property type="match status" value="1"/>
</dbReference>
<organism evidence="7">
    <name type="scientific">Eutreptiella gymnastica</name>
    <dbReference type="NCBI Taxonomy" id="73025"/>
    <lineage>
        <taxon>Eukaryota</taxon>
        <taxon>Discoba</taxon>
        <taxon>Euglenozoa</taxon>
        <taxon>Euglenida</taxon>
        <taxon>Spirocuta</taxon>
        <taxon>Euglenophyceae</taxon>
        <taxon>Eutreptiales</taxon>
        <taxon>Eutreptiaceae</taxon>
        <taxon>Eutreptiella</taxon>
    </lineage>
</organism>
<dbReference type="AlphaFoldDB" id="A0A6T2CNY8"/>
<keyword evidence="4" id="KW-0472">Membrane</keyword>
<protein>
    <recommendedName>
        <fullName evidence="5">Calcineurin-like phosphoesterase domain-containing protein</fullName>
    </recommendedName>
</protein>
<dbReference type="Pfam" id="PF00149">
    <property type="entry name" value="Metallophos"/>
    <property type="match status" value="1"/>
</dbReference>
<gene>
    <name evidence="6" type="ORF">EGYM00163_LOCUS32075</name>
    <name evidence="7" type="ORF">EGYM00163_LOCUS32076</name>
</gene>
<proteinExistence type="predicted"/>
<evidence type="ECO:0000256" key="3">
    <source>
        <dbReference type="SAM" id="MobiDB-lite"/>
    </source>
</evidence>
<dbReference type="PANTHER" id="PTHR10161">
    <property type="entry name" value="TARTRATE-RESISTANT ACID PHOSPHATASE TYPE 5"/>
    <property type="match status" value="1"/>
</dbReference>
<evidence type="ECO:0000313" key="7">
    <source>
        <dbReference type="EMBL" id="CAE0820904.1"/>
    </source>
</evidence>
<evidence type="ECO:0000256" key="4">
    <source>
        <dbReference type="SAM" id="Phobius"/>
    </source>
</evidence>
<evidence type="ECO:0000256" key="1">
    <source>
        <dbReference type="ARBA" id="ARBA00022729"/>
    </source>
</evidence>
<feature type="compositionally biased region" description="Pro residues" evidence="3">
    <location>
        <begin position="78"/>
        <end position="92"/>
    </location>
</feature>
<feature type="domain" description="Calcineurin-like phosphoesterase" evidence="5">
    <location>
        <begin position="106"/>
        <end position="306"/>
    </location>
</feature>
<name>A0A6T2CNY8_9EUGL</name>
<keyword evidence="4" id="KW-1133">Transmembrane helix</keyword>